<name>A0A9E2KLR4_9FIRM</name>
<evidence type="ECO:0000313" key="3">
    <source>
        <dbReference type="Proteomes" id="UP000824178"/>
    </source>
</evidence>
<evidence type="ECO:0000313" key="2">
    <source>
        <dbReference type="EMBL" id="MBU3820310.1"/>
    </source>
</evidence>
<comment type="caution">
    <text evidence="2">The sequence shown here is derived from an EMBL/GenBank/DDBJ whole genome shotgun (WGS) entry which is preliminary data.</text>
</comment>
<feature type="region of interest" description="Disordered" evidence="1">
    <location>
        <begin position="46"/>
        <end position="80"/>
    </location>
</feature>
<dbReference type="AlphaFoldDB" id="A0A9E2KLR4"/>
<organism evidence="2 3">
    <name type="scientific">Candidatus Faecalibacterium intestinavium</name>
    <dbReference type="NCBI Taxonomy" id="2838580"/>
    <lineage>
        <taxon>Bacteria</taxon>
        <taxon>Bacillati</taxon>
        <taxon>Bacillota</taxon>
        <taxon>Clostridia</taxon>
        <taxon>Eubacteriales</taxon>
        <taxon>Oscillospiraceae</taxon>
        <taxon>Faecalibacterium</taxon>
    </lineage>
</organism>
<sequence length="80" mass="8274">MFKITGKQKFGAVWAGGQCLAVFQKGEARTSDPAKAEALRALGYTVEGEADPPAAPETAETPEPPDETAEPKASGKKKGG</sequence>
<dbReference type="EMBL" id="JAHLFH010000172">
    <property type="protein sequence ID" value="MBU3820310.1"/>
    <property type="molecule type" value="Genomic_DNA"/>
</dbReference>
<proteinExistence type="predicted"/>
<accession>A0A9E2KLR4</accession>
<reference evidence="2" key="2">
    <citation type="submission" date="2021-04" db="EMBL/GenBank/DDBJ databases">
        <authorList>
            <person name="Gilroy R."/>
        </authorList>
    </citation>
    <scope>NUCLEOTIDE SEQUENCE</scope>
    <source>
        <strain evidence="2">742</strain>
    </source>
</reference>
<reference evidence="2" key="1">
    <citation type="journal article" date="2021" name="PeerJ">
        <title>Extensive microbial diversity within the chicken gut microbiome revealed by metagenomics and culture.</title>
        <authorList>
            <person name="Gilroy R."/>
            <person name="Ravi A."/>
            <person name="Getino M."/>
            <person name="Pursley I."/>
            <person name="Horton D.L."/>
            <person name="Alikhan N.F."/>
            <person name="Baker D."/>
            <person name="Gharbi K."/>
            <person name="Hall N."/>
            <person name="Watson M."/>
            <person name="Adriaenssens E.M."/>
            <person name="Foster-Nyarko E."/>
            <person name="Jarju S."/>
            <person name="Secka A."/>
            <person name="Antonio M."/>
            <person name="Oren A."/>
            <person name="Chaudhuri R.R."/>
            <person name="La Ragione R."/>
            <person name="Hildebrand F."/>
            <person name="Pallen M.J."/>
        </authorList>
    </citation>
    <scope>NUCLEOTIDE SEQUENCE</scope>
    <source>
        <strain evidence="2">742</strain>
    </source>
</reference>
<evidence type="ECO:0000256" key="1">
    <source>
        <dbReference type="SAM" id="MobiDB-lite"/>
    </source>
</evidence>
<gene>
    <name evidence="2" type="ORF">H9864_08100</name>
</gene>
<dbReference type="Proteomes" id="UP000824178">
    <property type="component" value="Unassembled WGS sequence"/>
</dbReference>
<protein>
    <submittedName>
        <fullName evidence="2">Uncharacterized protein</fullName>
    </submittedName>
</protein>